<keyword evidence="4" id="KW-1185">Reference proteome</keyword>
<accession>A0A1J1GWT5</accession>
<feature type="chain" id="PRO_5012385032" evidence="2">
    <location>
        <begin position="21"/>
        <end position="600"/>
    </location>
</feature>
<keyword evidence="2" id="KW-0732">Signal</keyword>
<proteinExistence type="predicted"/>
<dbReference type="OrthoDB" id="370440at2759"/>
<feature type="signal peptide" evidence="2">
    <location>
        <begin position="1"/>
        <end position="20"/>
    </location>
</feature>
<evidence type="ECO:0000313" key="3">
    <source>
        <dbReference type="EMBL" id="CRG97001.1"/>
    </source>
</evidence>
<protein>
    <submittedName>
        <fullName evidence="3">Uncharacterized protein</fullName>
    </submittedName>
</protein>
<dbReference type="RefSeq" id="XP_028529804.1">
    <property type="nucleotide sequence ID" value="XM_028673342.1"/>
</dbReference>
<name>A0A1J1GWT5_PLAGA</name>
<organism evidence="3 4">
    <name type="scientific">Plasmodium gallinaceum</name>
    <dbReference type="NCBI Taxonomy" id="5849"/>
    <lineage>
        <taxon>Eukaryota</taxon>
        <taxon>Sar</taxon>
        <taxon>Alveolata</taxon>
        <taxon>Apicomplexa</taxon>
        <taxon>Aconoidasida</taxon>
        <taxon>Haemosporida</taxon>
        <taxon>Plasmodiidae</taxon>
        <taxon>Plasmodium</taxon>
        <taxon>Plasmodium (Haemamoeba)</taxon>
    </lineage>
</organism>
<dbReference type="EMBL" id="CVMV01000083">
    <property type="protein sequence ID" value="CRG97001.1"/>
    <property type="molecule type" value="Genomic_DNA"/>
</dbReference>
<reference evidence="3" key="1">
    <citation type="submission" date="2015-04" db="EMBL/GenBank/DDBJ databases">
        <authorList>
            <consortium name="Pathogen Informatics"/>
        </authorList>
    </citation>
    <scope>NUCLEOTIDE SEQUENCE [LARGE SCALE GENOMIC DNA]</scope>
    <source>
        <strain evidence="3">8A</strain>
    </source>
</reference>
<dbReference type="VEuPathDB" id="PlasmoDB:PGAL8A_00458100"/>
<dbReference type="AlphaFoldDB" id="A0A1J1GWT5"/>
<sequence>MSILVVILPLFLFLIHQIKYFSSNGEIFKKRMLNPFQYKNEKKHIMKHVQSLSYIFNELKNNVEDLENTYNNFKEAIKVSDETEKRIININNEKTNKFIEKMEKLKTKYGIFKEKIEDNLDKKKKIFDKILKNTIKEFFNPSVRELKGINKYIRYINLNAKNLNKIISGIFSKAISISDIYEQNINEIFEIGKEYYRMKLKILSNFFMSEYNEYNKKLRLISNEKHMNEISDIFYIEVLKDYLLNSKKKINMIDMSIFLESHSFLELSYFFNTFLKNYCKSFIIYVINRVEMNSYNNQMIFLESNKVVDIVNFIKKNYNHLNIDYVVINIFNTYISVFVNSNGILYHVNYEDYFCTGSLILYNTHNYGYFFTNQKIDYNKFNSDDEYLFVLYLGNRKIEDNFLIYNRKDMIKFKKVNVLKLLENKKFNSYDSFLNMYLLKLESEYNFYKQFLNDDLENIHKFSVYNSNIIITHNSLSKFDIPNDKFTPHFKDIYILIIIYPGSYLDTLCDYFTNFLFRESIFILKKEDSNILEIYFGQNKATFLINNKNINYHINVNEENNSDSSGNKLTKISNCIKFYMQRNYNEYFDYLQIIYFIVSD</sequence>
<evidence type="ECO:0000256" key="2">
    <source>
        <dbReference type="SAM" id="SignalP"/>
    </source>
</evidence>
<dbReference type="Proteomes" id="UP000220797">
    <property type="component" value="Unassembled WGS sequence"/>
</dbReference>
<comment type="caution">
    <text evidence="3">The sequence shown here is derived from an EMBL/GenBank/DDBJ whole genome shotgun (WGS) entry which is preliminary data.</text>
</comment>
<evidence type="ECO:0000313" key="4">
    <source>
        <dbReference type="Proteomes" id="UP000220797"/>
    </source>
</evidence>
<keyword evidence="1" id="KW-0175">Coiled coil</keyword>
<dbReference type="GeneID" id="39733114"/>
<feature type="coiled-coil region" evidence="1">
    <location>
        <begin position="49"/>
        <end position="83"/>
    </location>
</feature>
<gene>
    <name evidence="3" type="ORF">PGAL8A_00458100</name>
</gene>
<dbReference type="OMA" id="YNREDMI"/>
<evidence type="ECO:0000256" key="1">
    <source>
        <dbReference type="SAM" id="Coils"/>
    </source>
</evidence>